<accession>A0A1W2CUN1</accession>
<proteinExistence type="predicted"/>
<reference evidence="1 2" key="1">
    <citation type="submission" date="2017-04" db="EMBL/GenBank/DDBJ databases">
        <authorList>
            <person name="Afonso C.L."/>
            <person name="Miller P.J."/>
            <person name="Scott M.A."/>
            <person name="Spackman E."/>
            <person name="Goraichik I."/>
            <person name="Dimitrov K.M."/>
            <person name="Suarez D.L."/>
            <person name="Swayne D.E."/>
        </authorList>
    </citation>
    <scope>NUCLEOTIDE SEQUENCE [LARGE SCALE GENOMIC DNA]</scope>
    <source>
        <strain evidence="1 2">CGMCC 1.10972</strain>
    </source>
</reference>
<protein>
    <recommendedName>
        <fullName evidence="3">Glycosyltransferase family 29 (Sialyltransferase)</fullName>
    </recommendedName>
</protein>
<dbReference type="OrthoDB" id="7905774at2"/>
<dbReference type="Proteomes" id="UP000192656">
    <property type="component" value="Unassembled WGS sequence"/>
</dbReference>
<organism evidence="1 2">
    <name type="scientific">Fulvimarina manganoxydans</name>
    <dbReference type="NCBI Taxonomy" id="937218"/>
    <lineage>
        <taxon>Bacteria</taxon>
        <taxon>Pseudomonadati</taxon>
        <taxon>Pseudomonadota</taxon>
        <taxon>Alphaproteobacteria</taxon>
        <taxon>Hyphomicrobiales</taxon>
        <taxon>Aurantimonadaceae</taxon>
        <taxon>Fulvimarina</taxon>
    </lineage>
</organism>
<dbReference type="InterPro" id="IPR038578">
    <property type="entry name" value="GT29-like_sf"/>
</dbReference>
<name>A0A1W2CUN1_9HYPH</name>
<dbReference type="AlphaFoldDB" id="A0A1W2CUN1"/>
<dbReference type="Gene3D" id="3.90.1480.20">
    <property type="entry name" value="Glycosyl transferase family 29"/>
    <property type="match status" value="1"/>
</dbReference>
<sequence>MTTDQTDPPPSKLEPAVWLIGNAPVAEDRSRAIDGAEVVVRFNNAFGFGGVNGARTTHLFLINCGGQAREWLGNAQLTEGAAVRGADDILLPIHPAKDDLYRPPLTEAERHEPDAVNMAHAMTLMLRGAGKRVGILPPELFLKACRVIGYERPERGMAAPSTGLIALLWALENFDLPIVATGFGFDGWPGHRWVAERAFFETLRDEGRLLIHPLDQG</sequence>
<evidence type="ECO:0000313" key="1">
    <source>
        <dbReference type="EMBL" id="SMC88940.1"/>
    </source>
</evidence>
<dbReference type="EMBL" id="FWXR01000011">
    <property type="protein sequence ID" value="SMC88940.1"/>
    <property type="molecule type" value="Genomic_DNA"/>
</dbReference>
<dbReference type="STRING" id="937218.SAMN06297251_111131"/>
<evidence type="ECO:0008006" key="3">
    <source>
        <dbReference type="Google" id="ProtNLM"/>
    </source>
</evidence>
<keyword evidence="2" id="KW-1185">Reference proteome</keyword>
<gene>
    <name evidence="1" type="ORF">SAMN06297251_111131</name>
</gene>
<dbReference type="RefSeq" id="WP_084410548.1">
    <property type="nucleotide sequence ID" value="NZ_FWXR01000011.1"/>
</dbReference>
<evidence type="ECO:0000313" key="2">
    <source>
        <dbReference type="Proteomes" id="UP000192656"/>
    </source>
</evidence>